<dbReference type="GO" id="GO:0061630">
    <property type="term" value="F:ubiquitin protein ligase activity"/>
    <property type="evidence" value="ECO:0007669"/>
    <property type="project" value="UniProtKB-EC"/>
</dbReference>
<keyword evidence="4 5" id="KW-0833">Ubl conjugation pathway</keyword>
<dbReference type="GO" id="GO:0000209">
    <property type="term" value="P:protein polyubiquitination"/>
    <property type="evidence" value="ECO:0007669"/>
    <property type="project" value="InterPro"/>
</dbReference>
<keyword evidence="3" id="KW-0808">Transferase</keyword>
<dbReference type="PANTHER" id="PTHR45700:SF2">
    <property type="entry name" value="UBIQUITIN-PROTEIN LIGASE E3C"/>
    <property type="match status" value="1"/>
</dbReference>
<accession>X6N243</accession>
<sequence>MTINQQRYVYRATEPLGKDLQKHIAQAIDLPITRTILEFAHTLIITFSSLHDVRKEYISTLSFFTPCVSCVWELLVHEIGLSPSGSNNVDIWKDALWVNSSVHQLLDLFLLLYNNHLFVMEKEEFVQQISPFTISTLPSLIQILKERNMQQSYCEEKTWLLDPLELQTFEQNLESSTPVLAMKVLRTIPFCIPFELRVTLMRNDIYHQRKILEAGPPTRIVIRRNCIIEDGFAAVNRLGQAFRRRISVTFVDEFGRSESGIDLSGVFKEFLEVVTREAFKETFGLFKTTPDGLFYPNPTSKLLPETPHLMEFMGRIIARAVYEGIVMDIPFAPFFLRPMFGLPVNVDDLSCYDAELYKLKQLFFFSFLKMQPIKQHTIHTQICADRNLMFVKHYEGDVSELSLSFSTTISIFDTTHIIDL</sequence>
<evidence type="ECO:0000313" key="7">
    <source>
        <dbReference type="EMBL" id="ETO19958.1"/>
    </source>
</evidence>
<feature type="non-terminal residue" evidence="7">
    <location>
        <position position="420"/>
    </location>
</feature>
<reference evidence="7 8" key="1">
    <citation type="journal article" date="2013" name="Curr. Biol.">
        <title>The Genome of the Foraminiferan Reticulomyxa filosa.</title>
        <authorList>
            <person name="Glockner G."/>
            <person name="Hulsmann N."/>
            <person name="Schleicher M."/>
            <person name="Noegel A.A."/>
            <person name="Eichinger L."/>
            <person name="Gallinger C."/>
            <person name="Pawlowski J."/>
            <person name="Sierra R."/>
            <person name="Euteneuer U."/>
            <person name="Pillet L."/>
            <person name="Moustafa A."/>
            <person name="Platzer M."/>
            <person name="Groth M."/>
            <person name="Szafranski K."/>
            <person name="Schliwa M."/>
        </authorList>
    </citation>
    <scope>NUCLEOTIDE SEQUENCE [LARGE SCALE GENOMIC DNA]</scope>
</reference>
<keyword evidence="8" id="KW-1185">Reference proteome</keyword>
<proteinExistence type="predicted"/>
<dbReference type="EMBL" id="ASPP01013102">
    <property type="protein sequence ID" value="ETO19958.1"/>
    <property type="molecule type" value="Genomic_DNA"/>
</dbReference>
<comment type="catalytic activity">
    <reaction evidence="1">
        <text>S-ubiquitinyl-[E2 ubiquitin-conjugating enzyme]-L-cysteine + [acceptor protein]-L-lysine = [E2 ubiquitin-conjugating enzyme]-L-cysteine + N(6)-ubiquitinyl-[acceptor protein]-L-lysine.</text>
        <dbReference type="EC" id="2.3.2.26"/>
    </reaction>
</comment>
<organism evidence="7 8">
    <name type="scientific">Reticulomyxa filosa</name>
    <dbReference type="NCBI Taxonomy" id="46433"/>
    <lineage>
        <taxon>Eukaryota</taxon>
        <taxon>Sar</taxon>
        <taxon>Rhizaria</taxon>
        <taxon>Retaria</taxon>
        <taxon>Foraminifera</taxon>
        <taxon>Monothalamids</taxon>
        <taxon>Reticulomyxidae</taxon>
        <taxon>Reticulomyxa</taxon>
    </lineage>
</organism>
<dbReference type="InterPro" id="IPR000569">
    <property type="entry name" value="HECT_dom"/>
</dbReference>
<name>X6N243_RETFI</name>
<comment type="caution">
    <text evidence="5">Lacks conserved residue(s) required for the propagation of feature annotation.</text>
</comment>
<evidence type="ECO:0000256" key="1">
    <source>
        <dbReference type="ARBA" id="ARBA00000885"/>
    </source>
</evidence>
<dbReference type="PROSITE" id="PS50237">
    <property type="entry name" value="HECT"/>
    <property type="match status" value="1"/>
</dbReference>
<dbReference type="AlphaFoldDB" id="X6N243"/>
<evidence type="ECO:0000256" key="4">
    <source>
        <dbReference type="ARBA" id="ARBA00022786"/>
    </source>
</evidence>
<dbReference type="EC" id="2.3.2.26" evidence="2"/>
<dbReference type="Pfam" id="PF00632">
    <property type="entry name" value="HECT"/>
    <property type="match status" value="1"/>
</dbReference>
<evidence type="ECO:0000256" key="2">
    <source>
        <dbReference type="ARBA" id="ARBA00012485"/>
    </source>
</evidence>
<evidence type="ECO:0000256" key="5">
    <source>
        <dbReference type="PROSITE-ProRule" id="PRU00104"/>
    </source>
</evidence>
<dbReference type="Proteomes" id="UP000023152">
    <property type="component" value="Unassembled WGS sequence"/>
</dbReference>
<dbReference type="OrthoDB" id="8068875at2759"/>
<evidence type="ECO:0000256" key="3">
    <source>
        <dbReference type="ARBA" id="ARBA00022679"/>
    </source>
</evidence>
<feature type="domain" description="HECT" evidence="6">
    <location>
        <begin position="242"/>
        <end position="358"/>
    </location>
</feature>
<evidence type="ECO:0000259" key="6">
    <source>
        <dbReference type="PROSITE" id="PS50237"/>
    </source>
</evidence>
<dbReference type="SUPFAM" id="SSF56204">
    <property type="entry name" value="Hect, E3 ligase catalytic domain"/>
    <property type="match status" value="1"/>
</dbReference>
<dbReference type="GO" id="GO:0006511">
    <property type="term" value="P:ubiquitin-dependent protein catabolic process"/>
    <property type="evidence" value="ECO:0007669"/>
    <property type="project" value="TreeGrafter"/>
</dbReference>
<evidence type="ECO:0000313" key="8">
    <source>
        <dbReference type="Proteomes" id="UP000023152"/>
    </source>
</evidence>
<gene>
    <name evidence="7" type="ORF">RFI_17262</name>
</gene>
<dbReference type="Gene3D" id="3.90.1750.10">
    <property type="entry name" value="Hect, E3 ligase catalytic domains"/>
    <property type="match status" value="1"/>
</dbReference>
<comment type="caution">
    <text evidence="7">The sequence shown here is derived from an EMBL/GenBank/DDBJ whole genome shotgun (WGS) entry which is preliminary data.</text>
</comment>
<dbReference type="InterPro" id="IPR044611">
    <property type="entry name" value="E3A/B/C-like"/>
</dbReference>
<protein>
    <recommendedName>
        <fullName evidence="2">HECT-type E3 ubiquitin transferase</fullName>
        <ecNumber evidence="2">2.3.2.26</ecNumber>
    </recommendedName>
</protein>
<dbReference type="SMART" id="SM00119">
    <property type="entry name" value="HECTc"/>
    <property type="match status" value="1"/>
</dbReference>
<dbReference type="InterPro" id="IPR035983">
    <property type="entry name" value="Hect_E3_ubiquitin_ligase"/>
</dbReference>
<dbReference type="PANTHER" id="PTHR45700">
    <property type="entry name" value="UBIQUITIN-PROTEIN LIGASE E3C"/>
    <property type="match status" value="1"/>
</dbReference>